<dbReference type="SMART" id="SM00175">
    <property type="entry name" value="RAB"/>
    <property type="match status" value="1"/>
</dbReference>
<dbReference type="Proteomes" id="UP001168098">
    <property type="component" value="Unassembled WGS sequence"/>
</dbReference>
<dbReference type="PROSITE" id="PS51419">
    <property type="entry name" value="RAB"/>
    <property type="match status" value="1"/>
</dbReference>
<dbReference type="GO" id="GO:0003924">
    <property type="term" value="F:GTPase activity"/>
    <property type="evidence" value="ECO:0007669"/>
    <property type="project" value="InterPro"/>
</dbReference>
<sequence>MTRAWEDSGRYGGAFWLIRQEKNELGQGYRGRGDSLERGVRWFEKEEGELFRQLERNEDRYRAITSAYYRGAVGALLVYDVTQHVAFENVERWLKELRDHTDSHIVIMPFGNKGDLRHLRAVSIDDAKAFAEREHFLYGDTAHASSGTGIMVQLSC</sequence>
<accession>A0AA38YSP9</accession>
<dbReference type="AlphaFoldDB" id="A0AA38YSP9"/>
<comment type="caution">
    <text evidence="1">The sequence shown here is derived from an EMBL/GenBank/DDBJ whole genome shotgun (WGS) entry which is preliminary data.</text>
</comment>
<dbReference type="Pfam" id="PF00071">
    <property type="entry name" value="Ras"/>
    <property type="match status" value="1"/>
</dbReference>
<dbReference type="InterPro" id="IPR027417">
    <property type="entry name" value="P-loop_NTPase"/>
</dbReference>
<dbReference type="GO" id="GO:0005525">
    <property type="term" value="F:GTP binding"/>
    <property type="evidence" value="ECO:0007669"/>
    <property type="project" value="InterPro"/>
</dbReference>
<dbReference type="EMBL" id="JARBHA010000018">
    <property type="protein sequence ID" value="KAJ9675764.1"/>
    <property type="molecule type" value="Genomic_DNA"/>
</dbReference>
<name>A0AA38YSP9_VITRO</name>
<dbReference type="InterPro" id="IPR001806">
    <property type="entry name" value="Small_GTPase"/>
</dbReference>
<reference evidence="1 2" key="1">
    <citation type="journal article" date="2023" name="BMC Biotechnol.">
        <title>Vitis rotundifolia cv Carlos genome sequencing.</title>
        <authorList>
            <person name="Huff M."/>
            <person name="Hulse-Kemp A."/>
            <person name="Scheffler B."/>
            <person name="Youngblood R."/>
            <person name="Simpson S."/>
            <person name="Babiker E."/>
            <person name="Staton M."/>
        </authorList>
    </citation>
    <scope>NUCLEOTIDE SEQUENCE [LARGE SCALE GENOMIC DNA]</scope>
    <source>
        <tissue evidence="1">Leaf</tissue>
    </source>
</reference>
<gene>
    <name evidence="1" type="ORF">PVL29_024612</name>
</gene>
<proteinExistence type="predicted"/>
<dbReference type="InterPro" id="IPR050209">
    <property type="entry name" value="Rab_GTPases_membrane_traffic"/>
</dbReference>
<dbReference type="Gene3D" id="3.40.50.300">
    <property type="entry name" value="P-loop containing nucleotide triphosphate hydrolases"/>
    <property type="match status" value="1"/>
</dbReference>
<dbReference type="SUPFAM" id="SSF52540">
    <property type="entry name" value="P-loop containing nucleoside triphosphate hydrolases"/>
    <property type="match status" value="1"/>
</dbReference>
<protein>
    <submittedName>
        <fullName evidence="1">Uncharacterized protein</fullName>
    </submittedName>
</protein>
<organism evidence="1 2">
    <name type="scientific">Vitis rotundifolia</name>
    <name type="common">Muscadine grape</name>
    <dbReference type="NCBI Taxonomy" id="103349"/>
    <lineage>
        <taxon>Eukaryota</taxon>
        <taxon>Viridiplantae</taxon>
        <taxon>Streptophyta</taxon>
        <taxon>Embryophyta</taxon>
        <taxon>Tracheophyta</taxon>
        <taxon>Spermatophyta</taxon>
        <taxon>Magnoliopsida</taxon>
        <taxon>eudicotyledons</taxon>
        <taxon>Gunneridae</taxon>
        <taxon>Pentapetalae</taxon>
        <taxon>rosids</taxon>
        <taxon>Vitales</taxon>
        <taxon>Vitaceae</taxon>
        <taxon>Viteae</taxon>
        <taxon>Vitis</taxon>
    </lineage>
</organism>
<evidence type="ECO:0000313" key="1">
    <source>
        <dbReference type="EMBL" id="KAJ9675764.1"/>
    </source>
</evidence>
<evidence type="ECO:0000313" key="2">
    <source>
        <dbReference type="Proteomes" id="UP001168098"/>
    </source>
</evidence>
<dbReference type="PANTHER" id="PTHR47979">
    <property type="entry name" value="DRAB11-RELATED"/>
    <property type="match status" value="1"/>
</dbReference>
<keyword evidence="2" id="KW-1185">Reference proteome</keyword>